<organism evidence="3 4">
    <name type="scientific">Ganoderma sinense ZZ0214-1</name>
    <dbReference type="NCBI Taxonomy" id="1077348"/>
    <lineage>
        <taxon>Eukaryota</taxon>
        <taxon>Fungi</taxon>
        <taxon>Dikarya</taxon>
        <taxon>Basidiomycota</taxon>
        <taxon>Agaricomycotina</taxon>
        <taxon>Agaricomycetes</taxon>
        <taxon>Polyporales</taxon>
        <taxon>Polyporaceae</taxon>
        <taxon>Ganoderma</taxon>
    </lineage>
</organism>
<dbReference type="OrthoDB" id="3271002at2759"/>
<name>A0A2G8RQ60_9APHY</name>
<dbReference type="PANTHER" id="PTHR23159">
    <property type="entry name" value="CENTROSOMAL PROTEIN 2"/>
    <property type="match status" value="1"/>
</dbReference>
<keyword evidence="4" id="KW-1185">Reference proteome</keyword>
<feature type="coiled-coil region" evidence="1">
    <location>
        <begin position="162"/>
        <end position="217"/>
    </location>
</feature>
<dbReference type="Gene3D" id="1.10.287.1490">
    <property type="match status" value="2"/>
</dbReference>
<feature type="coiled-coil region" evidence="1">
    <location>
        <begin position="447"/>
        <end position="481"/>
    </location>
</feature>
<feature type="region of interest" description="Disordered" evidence="2">
    <location>
        <begin position="218"/>
        <end position="244"/>
    </location>
</feature>
<reference evidence="3 4" key="1">
    <citation type="journal article" date="2015" name="Sci. Rep.">
        <title>Chromosome-level genome map provides insights into diverse defense mechanisms in the medicinal fungus Ganoderma sinense.</title>
        <authorList>
            <person name="Zhu Y."/>
            <person name="Xu J."/>
            <person name="Sun C."/>
            <person name="Zhou S."/>
            <person name="Xu H."/>
            <person name="Nelson D.R."/>
            <person name="Qian J."/>
            <person name="Song J."/>
            <person name="Luo H."/>
            <person name="Xiang L."/>
            <person name="Li Y."/>
            <person name="Xu Z."/>
            <person name="Ji A."/>
            <person name="Wang L."/>
            <person name="Lu S."/>
            <person name="Hayward A."/>
            <person name="Sun W."/>
            <person name="Li X."/>
            <person name="Schwartz D.C."/>
            <person name="Wang Y."/>
            <person name="Chen S."/>
        </authorList>
    </citation>
    <scope>NUCLEOTIDE SEQUENCE [LARGE SCALE GENOMIC DNA]</scope>
    <source>
        <strain evidence="3 4">ZZ0214-1</strain>
    </source>
</reference>
<evidence type="ECO:0000313" key="3">
    <source>
        <dbReference type="EMBL" id="PIL23631.1"/>
    </source>
</evidence>
<comment type="caution">
    <text evidence="3">The sequence shown here is derived from an EMBL/GenBank/DDBJ whole genome shotgun (WGS) entry which is preliminary data.</text>
</comment>
<feature type="region of interest" description="Disordered" evidence="2">
    <location>
        <begin position="836"/>
        <end position="869"/>
    </location>
</feature>
<feature type="coiled-coil region" evidence="1">
    <location>
        <begin position="692"/>
        <end position="807"/>
    </location>
</feature>
<proteinExistence type="predicted"/>
<dbReference type="Proteomes" id="UP000230002">
    <property type="component" value="Unassembled WGS sequence"/>
</dbReference>
<dbReference type="EMBL" id="AYKW01000068">
    <property type="protein sequence ID" value="PIL23631.1"/>
    <property type="molecule type" value="Genomic_DNA"/>
</dbReference>
<evidence type="ECO:0000256" key="1">
    <source>
        <dbReference type="SAM" id="Coils"/>
    </source>
</evidence>
<accession>A0A2G8RQ60</accession>
<feature type="coiled-coil region" evidence="1">
    <location>
        <begin position="370"/>
        <end position="404"/>
    </location>
</feature>
<feature type="compositionally biased region" description="Basic and acidic residues" evidence="2">
    <location>
        <begin position="860"/>
        <end position="869"/>
    </location>
</feature>
<sequence length="869" mass="95944">MAPRSSKKKSKYTYAERVLGALSDIQKEQRKHAVHMATLRAHVRKMADARKDRMGPQWSQWVTRTVQRLADNGVLETSDAQVTFTPNAKKTISTIRRDSLGPGVVASTNVEHKIWKDVTRRLSTIGLKRQRRKSSEVDVAEDDDEGRPRKRRARKSFSGLTKAELEAELRAALQRLEEAEEAEPVDEDTAAALRDELNVREHEVAELRDEILRLKVQRPHEESVSGTQARLPTPPPTRPSDVSTARTCRPAAASRVAAHIHRVTRTASGTLISNFTRHPTPEPSDAGSHDADIEDMTFDHIQDTLSMANGMEDDIFANSQRRPDAIDASQSSPDLMDDVFERRMGPETSKKHLEEITTLKKELGAHVTELSRLRNGRERIVEECESLRANVASQEDQIVQLQAELESRSRVLVERESRLGELGEALATETAACREAQVALHTSQEAIQTEQERYLALESTKSSLQEELSSTRDALVTLEHEMASSESTRDLARTELEQTRTLLASTQHELVETTRTLEASTTSQAALFARTKGLEGDLEQSHAQVSALTAAKNDLETTVTTLQSTVAQLRIELAQAEDRATNASAEAQQFREVMKDLRASHAQIQSDADASAREATALNATISELEHTLGDVRSQLDDAAADTARLREDLKVEHSAREGVMAELAATQAARNALVSEVSNMTIELSTVSGELKQARETIDGMHGEIEALKKAREEDASTHAAEVSKLRTMLHTVQVDSADLRAQIDRLRSETSALSVSLDSATAEKQKLSATLADEKARSAGLEEDLAVARDDLWDAEEEITELRAAKSVDEASIQTLKAGLARLRQLQMDALDEVDSKMTSAHTAPTPGHRRRSSIAPRARESVGQHP</sequence>
<keyword evidence="1" id="KW-0175">Coiled coil</keyword>
<feature type="coiled-coil region" evidence="1">
    <location>
        <begin position="552"/>
        <end position="642"/>
    </location>
</feature>
<protein>
    <submittedName>
        <fullName evidence="3">Uncharacterized protein</fullName>
    </submittedName>
</protein>
<feature type="region of interest" description="Disordered" evidence="2">
    <location>
        <begin position="129"/>
        <end position="159"/>
    </location>
</feature>
<dbReference type="PANTHER" id="PTHR23159:SF31">
    <property type="entry name" value="CENTROSOME-ASSOCIATED PROTEIN CEP250 ISOFORM X1"/>
    <property type="match status" value="1"/>
</dbReference>
<dbReference type="AlphaFoldDB" id="A0A2G8RQ60"/>
<evidence type="ECO:0000256" key="2">
    <source>
        <dbReference type="SAM" id="MobiDB-lite"/>
    </source>
</evidence>
<evidence type="ECO:0000313" key="4">
    <source>
        <dbReference type="Proteomes" id="UP000230002"/>
    </source>
</evidence>
<dbReference type="STRING" id="1077348.A0A2G8RQ60"/>
<gene>
    <name evidence="3" type="ORF">GSI_14944</name>
</gene>